<keyword evidence="1" id="KW-0472">Membrane</keyword>
<feature type="transmembrane region" description="Helical" evidence="1">
    <location>
        <begin position="206"/>
        <end position="227"/>
    </location>
</feature>
<name>A0A9W4JCT5_9EURO</name>
<dbReference type="Proteomes" id="UP001152646">
    <property type="component" value="Unassembled WGS sequence"/>
</dbReference>
<organism evidence="3 4">
    <name type="scientific">Penicillium salamii</name>
    <dbReference type="NCBI Taxonomy" id="1612424"/>
    <lineage>
        <taxon>Eukaryota</taxon>
        <taxon>Fungi</taxon>
        <taxon>Dikarya</taxon>
        <taxon>Ascomycota</taxon>
        <taxon>Pezizomycotina</taxon>
        <taxon>Eurotiomycetes</taxon>
        <taxon>Eurotiomycetidae</taxon>
        <taxon>Eurotiales</taxon>
        <taxon>Aspergillaceae</taxon>
        <taxon>Penicillium</taxon>
    </lineage>
</organism>
<gene>
    <name evidence="3" type="ORF">PSALAMII_LOCUS6980</name>
</gene>
<dbReference type="OrthoDB" id="2128064at2759"/>
<comment type="caution">
    <text evidence="3">The sequence shown here is derived from an EMBL/GenBank/DDBJ whole genome shotgun (WGS) entry which is preliminary data.</text>
</comment>
<keyword evidence="1" id="KW-0812">Transmembrane</keyword>
<accession>A0A9W4JCT5</accession>
<keyword evidence="1" id="KW-1133">Transmembrane helix</keyword>
<sequence length="237" mass="26348">MEFIRHPVFLRRSHLFWPVSTRSLRSATHLHACHTEKTRQSEDCKAKSQVCQNKDVANSPVQPLSTLSFRFWDCRSTWRRAGVNTLRCLVGCTTGDFSALWILQTYYPELGMGSIMAMSSESPLEANCNIISGLSTDNLAVASGITTSIILETVLLRRGADQLSWPTAARTAMGMSMVSMLAMELAENAVDYHLTGGMVAFDDPRFWLAAVVSMGAGYLAPLPYNYLRLRKYGKACH</sequence>
<proteinExistence type="predicted"/>
<dbReference type="InterPro" id="IPR025509">
    <property type="entry name" value="DUF4396"/>
</dbReference>
<feature type="domain" description="DUF4396" evidence="2">
    <location>
        <begin position="77"/>
        <end position="118"/>
    </location>
</feature>
<evidence type="ECO:0000313" key="4">
    <source>
        <dbReference type="Proteomes" id="UP001152646"/>
    </source>
</evidence>
<protein>
    <recommendedName>
        <fullName evidence="2">DUF4396 domain-containing protein</fullName>
    </recommendedName>
</protein>
<evidence type="ECO:0000256" key="1">
    <source>
        <dbReference type="SAM" id="Phobius"/>
    </source>
</evidence>
<reference evidence="3" key="1">
    <citation type="submission" date="2021-07" db="EMBL/GenBank/DDBJ databases">
        <authorList>
            <person name="Branca A.L. A."/>
        </authorList>
    </citation>
    <scope>NUCLEOTIDE SEQUENCE</scope>
</reference>
<evidence type="ECO:0000259" key="2">
    <source>
        <dbReference type="Pfam" id="PF14342"/>
    </source>
</evidence>
<feature type="domain" description="DUF4396" evidence="2">
    <location>
        <begin position="139"/>
        <end position="234"/>
    </location>
</feature>
<dbReference type="EMBL" id="CAJVPA010000195">
    <property type="protein sequence ID" value="CAG8390396.1"/>
    <property type="molecule type" value="Genomic_DNA"/>
</dbReference>
<dbReference type="Pfam" id="PF14342">
    <property type="entry name" value="DUF4396"/>
    <property type="match status" value="2"/>
</dbReference>
<dbReference type="AlphaFoldDB" id="A0A9W4JCT5"/>
<evidence type="ECO:0000313" key="3">
    <source>
        <dbReference type="EMBL" id="CAG8390396.1"/>
    </source>
</evidence>